<feature type="transmembrane region" description="Helical" evidence="1">
    <location>
        <begin position="110"/>
        <end position="130"/>
    </location>
</feature>
<accession>A0A2T0BCX7</accession>
<dbReference type="PANTHER" id="PTHR37305">
    <property type="entry name" value="INTEGRAL MEMBRANE PROTEIN-RELATED"/>
    <property type="match status" value="1"/>
</dbReference>
<dbReference type="EMBL" id="PVXP01000065">
    <property type="protein sequence ID" value="PRR81741.1"/>
    <property type="molecule type" value="Genomic_DNA"/>
</dbReference>
<gene>
    <name evidence="2" type="ORF">CLLU_30570</name>
</gene>
<organism evidence="2 3">
    <name type="scientific">Clostridium luticellarii</name>
    <dbReference type="NCBI Taxonomy" id="1691940"/>
    <lineage>
        <taxon>Bacteria</taxon>
        <taxon>Bacillati</taxon>
        <taxon>Bacillota</taxon>
        <taxon>Clostridia</taxon>
        <taxon>Eubacteriales</taxon>
        <taxon>Clostridiaceae</taxon>
        <taxon>Clostridium</taxon>
    </lineage>
</organism>
<dbReference type="PANTHER" id="PTHR37305:SF1">
    <property type="entry name" value="MEMBRANE PROTEIN"/>
    <property type="match status" value="1"/>
</dbReference>
<evidence type="ECO:0000313" key="2">
    <source>
        <dbReference type="EMBL" id="PRR81741.1"/>
    </source>
</evidence>
<dbReference type="Proteomes" id="UP000237798">
    <property type="component" value="Unassembled WGS sequence"/>
</dbReference>
<dbReference type="RefSeq" id="WP_106010616.1">
    <property type="nucleotide sequence ID" value="NZ_JALCPJ010000020.1"/>
</dbReference>
<keyword evidence="1" id="KW-0472">Membrane</keyword>
<feature type="transmembrane region" description="Helical" evidence="1">
    <location>
        <begin position="150"/>
        <end position="172"/>
    </location>
</feature>
<evidence type="ECO:0000313" key="3">
    <source>
        <dbReference type="Proteomes" id="UP000237798"/>
    </source>
</evidence>
<feature type="transmembrane region" description="Helical" evidence="1">
    <location>
        <begin position="56"/>
        <end position="83"/>
    </location>
</feature>
<sequence length="251" mass="28293">MFLILKNELYKIFHNKRIYMFLIILLLFIVAIAYLINSIEPSLQMSATMLDKLKGAYFPIQILSTISDLLLPMFVTLIITLLFSDEYYNGTLKIPLLNGFTRIELITAKLLISIITTIIMLICVFALSYLTSFLFWGDAVSNNKVFVKTVQVYSLTLLPFIALITIVLFLSMFIKNSGIIIGVIVSVLVLSSFISSLFPGASQYILTYYLKAFSTKLDGINLSKSISICIAYGIVFLAGVYARFSRMEIDK</sequence>
<comment type="caution">
    <text evidence="2">The sequence shown here is derived from an EMBL/GenBank/DDBJ whole genome shotgun (WGS) entry which is preliminary data.</text>
</comment>
<feature type="transmembrane region" description="Helical" evidence="1">
    <location>
        <begin position="18"/>
        <end position="36"/>
    </location>
</feature>
<dbReference type="Pfam" id="PF12730">
    <property type="entry name" value="ABC2_membrane_4"/>
    <property type="match status" value="1"/>
</dbReference>
<evidence type="ECO:0000256" key="1">
    <source>
        <dbReference type="SAM" id="Phobius"/>
    </source>
</evidence>
<dbReference type="AlphaFoldDB" id="A0A2T0BCX7"/>
<protein>
    <submittedName>
        <fullName evidence="2">ABC-2 family transporter protein</fullName>
    </submittedName>
</protein>
<dbReference type="OrthoDB" id="2005480at2"/>
<keyword evidence="3" id="KW-1185">Reference proteome</keyword>
<keyword evidence="1" id="KW-0812">Transmembrane</keyword>
<feature type="transmembrane region" description="Helical" evidence="1">
    <location>
        <begin position="179"/>
        <end position="205"/>
    </location>
</feature>
<feature type="transmembrane region" description="Helical" evidence="1">
    <location>
        <begin position="225"/>
        <end position="244"/>
    </location>
</feature>
<name>A0A2T0BCX7_9CLOT</name>
<reference evidence="2 3" key="1">
    <citation type="submission" date="2018-03" db="EMBL/GenBank/DDBJ databases">
        <title>Genome sequence of Clostridium luticellarii DSM 29923.</title>
        <authorList>
            <person name="Poehlein A."/>
            <person name="Daniel R."/>
        </authorList>
    </citation>
    <scope>NUCLEOTIDE SEQUENCE [LARGE SCALE GENOMIC DNA]</scope>
    <source>
        <strain evidence="2 3">DSM 29923</strain>
    </source>
</reference>
<proteinExistence type="predicted"/>
<keyword evidence="1" id="KW-1133">Transmembrane helix</keyword>